<proteinExistence type="predicted"/>
<sequence length="246" mass="25158">MSERPDLLGLEPPFPAELLADLHAGVLPDDVADRLWPQVHADPAAEQVIGALDTVAADLHRLGADETGPAPEPIPTEVAARIQRALLDEPIRPAVTDIRSRRRRRVLAGGAVAAAVAAVLAVVVGIDHSRSPNPVVAAPPVSIKPAGNTVDLGNDLSAAGALRFRGEADLGRLTDPAARGECLRANGLSPDAPVLGSASVLIRGVHGTLLLLPGPRPPALTALVVGDRCGQSGTTDALAVKQIGGP</sequence>
<dbReference type="EMBL" id="JANRHA010000004">
    <property type="protein sequence ID" value="MDG3014567.1"/>
    <property type="molecule type" value="Genomic_DNA"/>
</dbReference>
<keyword evidence="1" id="KW-0812">Transmembrane</keyword>
<accession>A0A9X4M0I0</accession>
<evidence type="ECO:0000313" key="2">
    <source>
        <dbReference type="EMBL" id="MDG3014567.1"/>
    </source>
</evidence>
<evidence type="ECO:0000313" key="3">
    <source>
        <dbReference type="Proteomes" id="UP001152755"/>
    </source>
</evidence>
<evidence type="ECO:0000256" key="1">
    <source>
        <dbReference type="SAM" id="Phobius"/>
    </source>
</evidence>
<comment type="caution">
    <text evidence="2">The sequence shown here is derived from an EMBL/GenBank/DDBJ whole genome shotgun (WGS) entry which is preliminary data.</text>
</comment>
<dbReference type="RefSeq" id="WP_277831021.1">
    <property type="nucleotide sequence ID" value="NZ_JAAIVF010000001.1"/>
</dbReference>
<gene>
    <name evidence="2" type="ORF">NVS88_08345</name>
</gene>
<evidence type="ECO:0008006" key="4">
    <source>
        <dbReference type="Google" id="ProtNLM"/>
    </source>
</evidence>
<name>A0A9X4M0I0_9ACTN</name>
<keyword evidence="3" id="KW-1185">Reference proteome</keyword>
<feature type="transmembrane region" description="Helical" evidence="1">
    <location>
        <begin position="106"/>
        <end position="126"/>
    </location>
</feature>
<dbReference type="Proteomes" id="UP001152755">
    <property type="component" value="Unassembled WGS sequence"/>
</dbReference>
<reference evidence="2" key="1">
    <citation type="submission" date="2022-08" db="EMBL/GenBank/DDBJ databases">
        <title>Genome analysis of Corynebacteriales strain.</title>
        <authorList>
            <person name="Lee S.D."/>
        </authorList>
    </citation>
    <scope>NUCLEOTIDE SEQUENCE</scope>
    <source>
        <strain evidence="2">D3-21</strain>
    </source>
</reference>
<organism evidence="2 3">
    <name type="scientific">Speluncibacter jeojiensis</name>
    <dbReference type="NCBI Taxonomy" id="2710754"/>
    <lineage>
        <taxon>Bacteria</taxon>
        <taxon>Bacillati</taxon>
        <taxon>Actinomycetota</taxon>
        <taxon>Actinomycetes</taxon>
        <taxon>Mycobacteriales</taxon>
        <taxon>Speluncibacteraceae</taxon>
        <taxon>Speluncibacter</taxon>
    </lineage>
</organism>
<dbReference type="AlphaFoldDB" id="A0A9X4M0I0"/>
<keyword evidence="1" id="KW-0472">Membrane</keyword>
<keyword evidence="1" id="KW-1133">Transmembrane helix</keyword>
<protein>
    <recommendedName>
        <fullName evidence="4">Anti-sigma-M factor RsmA</fullName>
    </recommendedName>
</protein>